<dbReference type="GO" id="GO:0045944">
    <property type="term" value="P:positive regulation of transcription by RNA polymerase II"/>
    <property type="evidence" value="ECO:0007669"/>
    <property type="project" value="TreeGrafter"/>
</dbReference>
<evidence type="ECO:0000313" key="3">
    <source>
        <dbReference type="EMBL" id="OBA21865.1"/>
    </source>
</evidence>
<dbReference type="GO" id="GO:0000981">
    <property type="term" value="F:DNA-binding transcription factor activity, RNA polymerase II-specific"/>
    <property type="evidence" value="ECO:0007669"/>
    <property type="project" value="InterPro"/>
</dbReference>
<dbReference type="STRING" id="869754.A0A1A0HD11"/>
<comment type="caution">
    <text evidence="3">The sequence shown here is derived from an EMBL/GenBank/DDBJ whole genome shotgun (WGS) entry which is preliminary data.</text>
</comment>
<dbReference type="EMBL" id="LXTC01000002">
    <property type="protein sequence ID" value="OBA21865.1"/>
    <property type="molecule type" value="Genomic_DNA"/>
</dbReference>
<name>A0A1A0HD11_9ASCO</name>
<dbReference type="PANTHER" id="PTHR37534">
    <property type="entry name" value="TRANSCRIPTIONAL ACTIVATOR PROTEIN UGA3"/>
    <property type="match status" value="1"/>
</dbReference>
<evidence type="ECO:0000256" key="1">
    <source>
        <dbReference type="ARBA" id="ARBA00023242"/>
    </source>
</evidence>
<dbReference type="PANTHER" id="PTHR37534:SF2">
    <property type="entry name" value="N-ACETYLTRANSFERASE DOMAIN-CONTAINING PROTEIN"/>
    <property type="match status" value="1"/>
</dbReference>
<dbReference type="PROSITE" id="PS00463">
    <property type="entry name" value="ZN2_CY6_FUNGAL_1"/>
    <property type="match status" value="1"/>
</dbReference>
<dbReference type="AlphaFoldDB" id="A0A1A0HD11"/>
<feature type="domain" description="Zn(2)-C6 fungal-type" evidence="2">
    <location>
        <begin position="20"/>
        <end position="48"/>
    </location>
</feature>
<dbReference type="Gene3D" id="4.10.240.10">
    <property type="entry name" value="Zn(2)-C6 fungal-type DNA-binding domain"/>
    <property type="match status" value="1"/>
</dbReference>
<dbReference type="SUPFAM" id="SSF57701">
    <property type="entry name" value="Zn2/Cys6 DNA-binding domain"/>
    <property type="match status" value="1"/>
</dbReference>
<dbReference type="Pfam" id="PF00172">
    <property type="entry name" value="Zn_clus"/>
    <property type="match status" value="1"/>
</dbReference>
<dbReference type="Proteomes" id="UP000092555">
    <property type="component" value="Unassembled WGS sequence"/>
</dbReference>
<protein>
    <recommendedName>
        <fullName evidence="2">Zn(2)-C6 fungal-type domain-containing protein</fullName>
    </recommendedName>
</protein>
<dbReference type="PROSITE" id="PS50048">
    <property type="entry name" value="ZN2_CY6_FUNGAL_2"/>
    <property type="match status" value="1"/>
</dbReference>
<evidence type="ECO:0000313" key="4">
    <source>
        <dbReference type="Proteomes" id="UP000092555"/>
    </source>
</evidence>
<sequence length="591" mass="68121">MRKRSARPALKAKKSRTRSGCFTCRDRHMKCDEQLPVCQNCINSKRKCYRGIRLNFSQYVIYNPKSSGFWNEMLVPGYYRILDQSIAIAKLYKNGYSGYKQYRNLHMAKDLAEAEQVLRSDLQSSTSHPPNLDLLTNGPGNADLILQQEDLSQFFDTWLFSGETTDLNSSQMIRNRIQENVDIKRILMNPELHDKQLGGVMQADFNQKMSEGPEKSSRRKPLFAAATAPELQMLPEDADGFINLIHRQKYFWLLDLFNELRIWESCVPSYCVRLYQASKITSVRQDPDDKFLFSCLLLSDERTSTKNMIKMTQLQVQRWREFEKKDVTFSTFPAFEKVIISTVLIVQSVLVKAMQPDFIADPQIIMILANQGKLIHRATARYNRVPVSILKRLGSTTFTVASFQAIVVLRFFLKMTFRKLGIQTGRHLSAEELASFDSNFSFVIEDSHEISEFFTLNESEVSLLCNDYHGLDLVQGKSMSDSKKLRAQFWELVLCDYQTLAEQRMSNPSDLETDVQSEVLLSEDTTALIPNPRCLALRILKLHHQSISGASDVRESSFTLLLELFKKIQESAMSRDTKIKWILNFDWSIAR</sequence>
<dbReference type="GeneID" id="30030239"/>
<dbReference type="CDD" id="cd00067">
    <property type="entry name" value="GAL4"/>
    <property type="match status" value="1"/>
</dbReference>
<evidence type="ECO:0000259" key="2">
    <source>
        <dbReference type="PROSITE" id="PS50048"/>
    </source>
</evidence>
<gene>
    <name evidence="3" type="ORF">METBIDRAFT_40365</name>
</gene>
<dbReference type="InterPro" id="IPR036864">
    <property type="entry name" value="Zn2-C6_fun-type_DNA-bd_sf"/>
</dbReference>
<dbReference type="GO" id="GO:0008270">
    <property type="term" value="F:zinc ion binding"/>
    <property type="evidence" value="ECO:0007669"/>
    <property type="project" value="InterPro"/>
</dbReference>
<dbReference type="GO" id="GO:0000976">
    <property type="term" value="F:transcription cis-regulatory region binding"/>
    <property type="evidence" value="ECO:0007669"/>
    <property type="project" value="TreeGrafter"/>
</dbReference>
<dbReference type="GO" id="GO:0005634">
    <property type="term" value="C:nucleus"/>
    <property type="evidence" value="ECO:0007669"/>
    <property type="project" value="TreeGrafter"/>
</dbReference>
<dbReference type="OrthoDB" id="416217at2759"/>
<dbReference type="RefSeq" id="XP_018712361.1">
    <property type="nucleotide sequence ID" value="XM_018857263.1"/>
</dbReference>
<proteinExistence type="predicted"/>
<reference evidence="3 4" key="1">
    <citation type="submission" date="2016-05" db="EMBL/GenBank/DDBJ databases">
        <title>Comparative genomics of biotechnologically important yeasts.</title>
        <authorList>
            <consortium name="DOE Joint Genome Institute"/>
            <person name="Riley R."/>
            <person name="Haridas S."/>
            <person name="Wolfe K.H."/>
            <person name="Lopes M.R."/>
            <person name="Hittinger C.T."/>
            <person name="Goker M."/>
            <person name="Salamov A."/>
            <person name="Wisecaver J."/>
            <person name="Long T.M."/>
            <person name="Aerts A.L."/>
            <person name="Barry K."/>
            <person name="Choi C."/>
            <person name="Clum A."/>
            <person name="Coughlan A.Y."/>
            <person name="Deshpande S."/>
            <person name="Douglass A.P."/>
            <person name="Hanson S.J."/>
            <person name="Klenk H.-P."/>
            <person name="LaButti K."/>
            <person name="Lapidus A."/>
            <person name="Lindquist E."/>
            <person name="Lipzen A."/>
            <person name="Meier-kolthoff J.P."/>
            <person name="Ohm R.A."/>
            <person name="Otillar R.P."/>
            <person name="Pangilinan J."/>
            <person name="Peng Y."/>
            <person name="Rokas A."/>
            <person name="Rosa C.A."/>
            <person name="Scheuner C."/>
            <person name="Sibirny A.A."/>
            <person name="Slot J.C."/>
            <person name="Stielow J.B."/>
            <person name="Sun H."/>
            <person name="Kurtzman C.P."/>
            <person name="Blackwell M."/>
            <person name="Grigoriev I.V."/>
            <person name="Jeffries T.W."/>
        </authorList>
    </citation>
    <scope>NUCLEOTIDE SEQUENCE [LARGE SCALE GENOMIC DNA]</scope>
    <source>
        <strain evidence="3 4">NRRL YB-4993</strain>
    </source>
</reference>
<keyword evidence="1" id="KW-0539">Nucleus</keyword>
<organism evidence="3 4">
    <name type="scientific">Metschnikowia bicuspidata var. bicuspidata NRRL YB-4993</name>
    <dbReference type="NCBI Taxonomy" id="869754"/>
    <lineage>
        <taxon>Eukaryota</taxon>
        <taxon>Fungi</taxon>
        <taxon>Dikarya</taxon>
        <taxon>Ascomycota</taxon>
        <taxon>Saccharomycotina</taxon>
        <taxon>Pichiomycetes</taxon>
        <taxon>Metschnikowiaceae</taxon>
        <taxon>Metschnikowia</taxon>
    </lineage>
</organism>
<accession>A0A1A0HD11</accession>
<dbReference type="InterPro" id="IPR001138">
    <property type="entry name" value="Zn2Cys6_DnaBD"/>
</dbReference>
<keyword evidence="4" id="KW-1185">Reference proteome</keyword>
<dbReference type="SMART" id="SM00066">
    <property type="entry name" value="GAL4"/>
    <property type="match status" value="1"/>
</dbReference>